<evidence type="ECO:0000256" key="1">
    <source>
        <dbReference type="SAM" id="Phobius"/>
    </source>
</evidence>
<proteinExistence type="predicted"/>
<keyword evidence="1" id="KW-0472">Membrane</keyword>
<keyword evidence="1" id="KW-1133">Transmembrane helix</keyword>
<keyword evidence="1" id="KW-0812">Transmembrane</keyword>
<sequence>MIEQKTESHIYTMLAAGALATLAFDSYGQAISPLLGFSRLAPVPLATQTIQALTGFRSPELAYLLHVITGLLFYPLGWYLIARPIQQRIMPGLPWLVTSVVYGVVLWIFALYVMAHLVAGNPPFLGFTGITWVALTGHVIFAIIAAWIMETRGAIFGG</sequence>
<evidence type="ECO:0000313" key="3">
    <source>
        <dbReference type="Proteomes" id="UP000284202"/>
    </source>
</evidence>
<accession>A0A418SLP1</accession>
<feature type="transmembrane region" description="Helical" evidence="1">
    <location>
        <begin position="61"/>
        <end position="81"/>
    </location>
</feature>
<keyword evidence="3" id="KW-1185">Reference proteome</keyword>
<reference evidence="3" key="1">
    <citation type="submission" date="2018-09" db="EMBL/GenBank/DDBJ databases">
        <title>Acidovorax cavernicola nov. sp. isolated from Gruta de las Maravillas (Aracena, Spain).</title>
        <authorList>
            <person name="Jurado V."/>
            <person name="Gutierrez-Patricio S."/>
            <person name="Gonzalez-Pimentel J.L."/>
            <person name="Miller A.Z."/>
            <person name="Laiz L."/>
            <person name="Saiz-Jimenez C."/>
        </authorList>
    </citation>
    <scope>NUCLEOTIDE SEQUENCE [LARGE SCALE GENOMIC DNA]</scope>
    <source>
        <strain evidence="3">1011MAR3C25</strain>
    </source>
</reference>
<feature type="transmembrane region" description="Helical" evidence="1">
    <location>
        <begin position="124"/>
        <end position="148"/>
    </location>
</feature>
<dbReference type="OrthoDB" id="7347542at2"/>
<dbReference type="RefSeq" id="WP_119752146.1">
    <property type="nucleotide sequence ID" value="NZ_QZCG01000026.1"/>
</dbReference>
<gene>
    <name evidence="2" type="ORF">D3P04_22595</name>
</gene>
<organism evidence="2 3">
    <name type="scientific">Paracoccus onubensis</name>
    <dbReference type="NCBI Taxonomy" id="1675788"/>
    <lineage>
        <taxon>Bacteria</taxon>
        <taxon>Pseudomonadati</taxon>
        <taxon>Pseudomonadota</taxon>
        <taxon>Alphaproteobacteria</taxon>
        <taxon>Rhodobacterales</taxon>
        <taxon>Paracoccaceae</taxon>
        <taxon>Paracoccus</taxon>
    </lineage>
</organism>
<dbReference type="Proteomes" id="UP000284202">
    <property type="component" value="Unassembled WGS sequence"/>
</dbReference>
<feature type="transmembrane region" description="Helical" evidence="1">
    <location>
        <begin position="93"/>
        <end position="118"/>
    </location>
</feature>
<name>A0A418SLP1_9RHOB</name>
<protein>
    <recommendedName>
        <fullName evidence="4">DUF1440 domain-containing protein</fullName>
    </recommendedName>
</protein>
<dbReference type="AlphaFoldDB" id="A0A418SLP1"/>
<comment type="caution">
    <text evidence="2">The sequence shown here is derived from an EMBL/GenBank/DDBJ whole genome shotgun (WGS) entry which is preliminary data.</text>
</comment>
<dbReference type="EMBL" id="QZCG01000026">
    <property type="protein sequence ID" value="RJE81878.1"/>
    <property type="molecule type" value="Genomic_DNA"/>
</dbReference>
<evidence type="ECO:0008006" key="4">
    <source>
        <dbReference type="Google" id="ProtNLM"/>
    </source>
</evidence>
<evidence type="ECO:0000313" key="2">
    <source>
        <dbReference type="EMBL" id="RJE81878.1"/>
    </source>
</evidence>